<keyword evidence="4" id="KW-1133">Transmembrane helix</keyword>
<reference evidence="7" key="3">
    <citation type="submission" date="2025-09" db="UniProtKB">
        <authorList>
            <consortium name="Ensembl"/>
        </authorList>
    </citation>
    <scope>IDENTIFICATION</scope>
    <source>
        <strain evidence="7">broiler</strain>
    </source>
</reference>
<name>A0A8V0XUD4_CHICK</name>
<evidence type="ECO:0000313" key="8">
    <source>
        <dbReference type="Proteomes" id="UP000000539"/>
    </source>
</evidence>
<feature type="signal peptide" evidence="5">
    <location>
        <begin position="1"/>
        <end position="17"/>
    </location>
</feature>
<evidence type="ECO:0000256" key="5">
    <source>
        <dbReference type="SAM" id="SignalP"/>
    </source>
</evidence>
<protein>
    <recommendedName>
        <fullName evidence="6">Immunoglobulin domain-containing protein</fullName>
    </recommendedName>
</protein>
<feature type="transmembrane region" description="Helical" evidence="4">
    <location>
        <begin position="226"/>
        <end position="248"/>
    </location>
</feature>
<feature type="chain" id="PRO_5036471999" description="Immunoglobulin domain-containing protein" evidence="5">
    <location>
        <begin position="18"/>
        <end position="269"/>
    </location>
</feature>
<feature type="domain" description="Immunoglobulin" evidence="6">
    <location>
        <begin position="28"/>
        <end position="112"/>
    </location>
</feature>
<evidence type="ECO:0000259" key="6">
    <source>
        <dbReference type="SMART" id="SM00409"/>
    </source>
</evidence>
<dbReference type="Proteomes" id="UP000000539">
    <property type="component" value="Chromosome 31"/>
</dbReference>
<dbReference type="GO" id="GO:0002764">
    <property type="term" value="P:immune response-regulating signaling pathway"/>
    <property type="evidence" value="ECO:0000318"/>
    <property type="project" value="GO_Central"/>
</dbReference>
<dbReference type="Pfam" id="PF13895">
    <property type="entry name" value="Ig_2"/>
    <property type="match status" value="1"/>
</dbReference>
<dbReference type="InterPro" id="IPR003599">
    <property type="entry name" value="Ig_sub"/>
</dbReference>
<evidence type="ECO:0000256" key="3">
    <source>
        <dbReference type="ARBA" id="ARBA00023319"/>
    </source>
</evidence>
<keyword evidence="3" id="KW-0393">Immunoglobulin domain</keyword>
<dbReference type="SUPFAM" id="SSF48726">
    <property type="entry name" value="Immunoglobulin"/>
    <property type="match status" value="2"/>
</dbReference>
<evidence type="ECO:0000313" key="7">
    <source>
        <dbReference type="Ensembl" id="ENSGALP00010007634.1"/>
    </source>
</evidence>
<evidence type="ECO:0000256" key="2">
    <source>
        <dbReference type="ARBA" id="ARBA00023157"/>
    </source>
</evidence>
<dbReference type="PANTHER" id="PTHR11738">
    <property type="entry name" value="MHC CLASS I NK CELL RECEPTOR"/>
    <property type="match status" value="1"/>
</dbReference>
<gene>
    <name evidence="7" type="primary">CHIR3A3</name>
</gene>
<dbReference type="AlphaFoldDB" id="A0A8V0XUD4"/>
<feature type="domain" description="Immunoglobulin" evidence="6">
    <location>
        <begin position="124"/>
        <end position="210"/>
    </location>
</feature>
<evidence type="ECO:0000256" key="4">
    <source>
        <dbReference type="SAM" id="Phobius"/>
    </source>
</evidence>
<dbReference type="GeneTree" id="ENSGT01100000263478"/>
<dbReference type="InterPro" id="IPR013783">
    <property type="entry name" value="Ig-like_fold"/>
</dbReference>
<keyword evidence="1 5" id="KW-0732">Signal</keyword>
<keyword evidence="8" id="KW-1185">Reference proteome</keyword>
<keyword evidence="2" id="KW-1015">Disulfide bond</keyword>
<keyword evidence="4" id="KW-0812">Transmembrane</keyword>
<dbReference type="FunFam" id="2.60.40.10:FF:000049">
    <property type="entry name" value="Leukocyte immunoglobulin-like receptor subfamily B member 1"/>
    <property type="match status" value="1"/>
</dbReference>
<organism evidence="7 8">
    <name type="scientific">Gallus gallus</name>
    <name type="common">Chicken</name>
    <dbReference type="NCBI Taxonomy" id="9031"/>
    <lineage>
        <taxon>Eukaryota</taxon>
        <taxon>Metazoa</taxon>
        <taxon>Chordata</taxon>
        <taxon>Craniata</taxon>
        <taxon>Vertebrata</taxon>
        <taxon>Euteleostomi</taxon>
        <taxon>Archelosauria</taxon>
        <taxon>Archosauria</taxon>
        <taxon>Dinosauria</taxon>
        <taxon>Saurischia</taxon>
        <taxon>Theropoda</taxon>
        <taxon>Coelurosauria</taxon>
        <taxon>Aves</taxon>
        <taxon>Neognathae</taxon>
        <taxon>Galloanserae</taxon>
        <taxon>Galliformes</taxon>
        <taxon>Phasianidae</taxon>
        <taxon>Phasianinae</taxon>
        <taxon>Gallus</taxon>
    </lineage>
</organism>
<dbReference type="GlyGen" id="A0A8V0XUD4">
    <property type="glycosylation" value="1 site"/>
</dbReference>
<reference evidence="7" key="1">
    <citation type="submission" date="2020-11" db="EMBL/GenBank/DDBJ databases">
        <title>Gallus gallus (Chicken) genome, bGalGal1, GRCg7b, maternal haplotype autosomes + Z &amp; W.</title>
        <authorList>
            <person name="Warren W."/>
            <person name="Formenti G."/>
            <person name="Fedrigo O."/>
            <person name="Haase B."/>
            <person name="Mountcastle J."/>
            <person name="Balacco J."/>
            <person name="Tracey A."/>
            <person name="Schneider V."/>
            <person name="Okimoto R."/>
            <person name="Cheng H."/>
            <person name="Hawken R."/>
            <person name="Howe K."/>
            <person name="Jarvis E.D."/>
        </authorList>
    </citation>
    <scope>NUCLEOTIDE SEQUENCE [LARGE SCALE GENOMIC DNA]</scope>
    <source>
        <strain evidence="7">Broiler</strain>
    </source>
</reference>
<dbReference type="InterPro" id="IPR036179">
    <property type="entry name" value="Ig-like_dom_sf"/>
</dbReference>
<accession>A0A8V0XUD4</accession>
<evidence type="ECO:0000256" key="1">
    <source>
        <dbReference type="ARBA" id="ARBA00022729"/>
    </source>
</evidence>
<dbReference type="Gene3D" id="2.60.40.10">
    <property type="entry name" value="Immunoglobulins"/>
    <property type="match status" value="2"/>
</dbReference>
<dbReference type="SMART" id="SM00409">
    <property type="entry name" value="IG"/>
    <property type="match status" value="2"/>
</dbReference>
<proteinExistence type="predicted"/>
<sequence>MAVALILGWWLVAASRAQNLPQPSLSLHPSQGVSLGDTVTLRCHLPRLAAWVWLYQEGGRTHNKYKDKEQDAVEFSFGNTSWKHAGTYRCQYHVSEPLGTSEKSDPVELVLTDHSFRPPNILLRSEEPVVLGSNVTIWCWRQSYGGTICLHKDGRSVPTRCQHTNWAGMATFTLSGVTQADTGTYRCSYRPEGRHLLSSPVGDKVALEMTPTPAHPGAGGLPHGNLVVAVVRGCAAVLVFFLGLFFVLDARSLWIQRDRSPGAEQIQWL</sequence>
<keyword evidence="4" id="KW-0472">Membrane</keyword>
<dbReference type="Ensembl" id="ENSGALT00010013072.1">
    <property type="protein sequence ID" value="ENSGALP00010007634.1"/>
    <property type="gene ID" value="ENSGALG00010005478.1"/>
</dbReference>
<dbReference type="InterPro" id="IPR050412">
    <property type="entry name" value="Ig-like_Receptors_ImmuneReg"/>
</dbReference>
<dbReference type="PANTHER" id="PTHR11738:SF186">
    <property type="entry name" value="OSTEOCLAST-ASSOCIATED IMMUNOGLOBULIN-LIKE RECEPTOR"/>
    <property type="match status" value="1"/>
</dbReference>
<reference evidence="7" key="2">
    <citation type="submission" date="2025-08" db="UniProtKB">
        <authorList>
            <consortium name="Ensembl"/>
        </authorList>
    </citation>
    <scope>IDENTIFICATION</scope>
    <source>
        <strain evidence="7">broiler</strain>
    </source>
</reference>